<reference evidence="2 3" key="1">
    <citation type="journal article" date="2016" name="Nat. Commun.">
        <title>Thousands of microbial genomes shed light on interconnected biogeochemical processes in an aquifer system.</title>
        <authorList>
            <person name="Anantharaman K."/>
            <person name="Brown C.T."/>
            <person name="Hug L.A."/>
            <person name="Sharon I."/>
            <person name="Castelle C.J."/>
            <person name="Probst A.J."/>
            <person name="Thomas B.C."/>
            <person name="Singh A."/>
            <person name="Wilkins M.J."/>
            <person name="Karaoz U."/>
            <person name="Brodie E.L."/>
            <person name="Williams K.H."/>
            <person name="Hubbard S.S."/>
            <person name="Banfield J.F."/>
        </authorList>
    </citation>
    <scope>NUCLEOTIDE SEQUENCE [LARGE SCALE GENOMIC DNA]</scope>
</reference>
<protein>
    <recommendedName>
        <fullName evidence="4">Toxin YoeB</fullName>
    </recommendedName>
</protein>
<proteinExistence type="predicted"/>
<evidence type="ECO:0008006" key="4">
    <source>
        <dbReference type="Google" id="ProtNLM"/>
    </source>
</evidence>
<dbReference type="InterPro" id="IPR007712">
    <property type="entry name" value="RelE/ParE_toxin"/>
</dbReference>
<evidence type="ECO:0000313" key="2">
    <source>
        <dbReference type="EMBL" id="OGN07006.1"/>
    </source>
</evidence>
<dbReference type="SUPFAM" id="SSF143011">
    <property type="entry name" value="RelE-like"/>
    <property type="match status" value="1"/>
</dbReference>
<dbReference type="Gene3D" id="3.30.2310.20">
    <property type="entry name" value="RelE-like"/>
    <property type="match status" value="1"/>
</dbReference>
<organism evidence="2 3">
    <name type="scientific">Candidatus Yanofskybacteria bacterium RIFCSPHIGHO2_02_FULL_38_22b</name>
    <dbReference type="NCBI Taxonomy" id="1802673"/>
    <lineage>
        <taxon>Bacteria</taxon>
        <taxon>Candidatus Yanofskyibacteriota</taxon>
    </lineage>
</organism>
<dbReference type="Proteomes" id="UP000176834">
    <property type="component" value="Unassembled WGS sequence"/>
</dbReference>
<sequence>MIKVVYGGVFVKSAHKLPKKLKIKLANSITLLQNNPFSQSLHTKYLSGKLTGLLSFRVTHDWRVVFKFVDSDLIQLVEVANRKDIYRWQNV</sequence>
<dbReference type="NCBIfam" id="TIGR02385">
    <property type="entry name" value="RelE_StbE"/>
    <property type="match status" value="1"/>
</dbReference>
<name>A0A1F8F449_9BACT</name>
<dbReference type="InterPro" id="IPR035093">
    <property type="entry name" value="RelE/ParE_toxin_dom_sf"/>
</dbReference>
<evidence type="ECO:0000313" key="3">
    <source>
        <dbReference type="Proteomes" id="UP000176834"/>
    </source>
</evidence>
<comment type="caution">
    <text evidence="2">The sequence shown here is derived from an EMBL/GenBank/DDBJ whole genome shotgun (WGS) entry which is preliminary data.</text>
</comment>
<dbReference type="EMBL" id="MGJN01000011">
    <property type="protein sequence ID" value="OGN07006.1"/>
    <property type="molecule type" value="Genomic_DNA"/>
</dbReference>
<dbReference type="AlphaFoldDB" id="A0A1F8F449"/>
<accession>A0A1F8F449</accession>
<gene>
    <name evidence="2" type="ORF">A3B86_00160</name>
</gene>
<evidence type="ECO:0000256" key="1">
    <source>
        <dbReference type="ARBA" id="ARBA00022649"/>
    </source>
</evidence>
<keyword evidence="1" id="KW-1277">Toxin-antitoxin system</keyword>